<keyword evidence="3" id="KW-0067">ATP-binding</keyword>
<dbReference type="OrthoDB" id="29596at2759"/>
<dbReference type="InterPro" id="IPR017261">
    <property type="entry name" value="DNA_mismatch_repair_MutS/MSH"/>
</dbReference>
<feature type="compositionally biased region" description="Basic and acidic residues" evidence="5">
    <location>
        <begin position="1"/>
        <end position="36"/>
    </location>
</feature>
<dbReference type="GO" id="GO:0140664">
    <property type="term" value="F:ATP-dependent DNA damage sensor activity"/>
    <property type="evidence" value="ECO:0007669"/>
    <property type="project" value="InterPro"/>
</dbReference>
<proteinExistence type="inferred from homology"/>
<dbReference type="InterPro" id="IPR036187">
    <property type="entry name" value="DNA_mismatch_repair_MutS_sf"/>
</dbReference>
<evidence type="ECO:0000256" key="5">
    <source>
        <dbReference type="SAM" id="MobiDB-lite"/>
    </source>
</evidence>
<evidence type="ECO:0000256" key="1">
    <source>
        <dbReference type="ARBA" id="ARBA00006271"/>
    </source>
</evidence>
<evidence type="ECO:0000256" key="4">
    <source>
        <dbReference type="ARBA" id="ARBA00023125"/>
    </source>
</evidence>
<dbReference type="Gene3D" id="3.30.420.110">
    <property type="entry name" value="MutS, connector domain"/>
    <property type="match status" value="1"/>
</dbReference>
<dbReference type="GO" id="GO:0005524">
    <property type="term" value="F:ATP binding"/>
    <property type="evidence" value="ECO:0007669"/>
    <property type="project" value="UniProtKB-KW"/>
</dbReference>
<dbReference type="GO" id="GO:0006298">
    <property type="term" value="P:mismatch repair"/>
    <property type="evidence" value="ECO:0007669"/>
    <property type="project" value="InterPro"/>
</dbReference>
<evidence type="ECO:0000256" key="2">
    <source>
        <dbReference type="ARBA" id="ARBA00022741"/>
    </source>
</evidence>
<dbReference type="Gene3D" id="3.40.50.300">
    <property type="entry name" value="P-loop containing nucleotide triphosphate hydrolases"/>
    <property type="match status" value="1"/>
</dbReference>
<name>A0A2P6NDJ7_9EUKA</name>
<dbReference type="FunCoup" id="A0A2P6NDJ7">
    <property type="interactions" value="132"/>
</dbReference>
<dbReference type="InterPro" id="IPR036678">
    <property type="entry name" value="MutS_con_dom_sf"/>
</dbReference>
<dbReference type="InterPro" id="IPR007696">
    <property type="entry name" value="DNA_mismatch_repair_MutS_core"/>
</dbReference>
<dbReference type="Gene3D" id="1.10.1420.10">
    <property type="match status" value="1"/>
</dbReference>
<keyword evidence="8" id="KW-1185">Reference proteome</keyword>
<evidence type="ECO:0000313" key="7">
    <source>
        <dbReference type="EMBL" id="PRP82029.1"/>
    </source>
</evidence>
<dbReference type="PANTHER" id="PTHR11361">
    <property type="entry name" value="DNA MISMATCH REPAIR PROTEIN MUTS FAMILY MEMBER"/>
    <property type="match status" value="1"/>
</dbReference>
<accession>A0A2P6NDJ7</accession>
<dbReference type="GO" id="GO:0051026">
    <property type="term" value="P:chiasma assembly"/>
    <property type="evidence" value="ECO:0007669"/>
    <property type="project" value="TreeGrafter"/>
</dbReference>
<dbReference type="PANTHER" id="PTHR11361:SF20">
    <property type="entry name" value="MUTS PROTEIN HOMOLOG 5"/>
    <property type="match status" value="1"/>
</dbReference>
<feature type="domain" description="DNA mismatch repair proteins mutS family" evidence="6">
    <location>
        <begin position="715"/>
        <end position="731"/>
    </location>
</feature>
<sequence>MSQHGIADKTNEKLEEDLKNASQPKEKHTDAMNSDDRLEEDLKEFAEPQSYTARNVIKRRIHRETKRYKWMFMKDTDWKKREQKKCQQEPSWPWHVRRTVAHYDTDSQVLSMVEVWDVDEYEILKTIKFQINPSLILVHSSMPELCKTALLTKEDAEGEYEIKELREAEFTISKGKTRITSLDVTSLPQNLSAVDKMVEIATIVELDKEQMVRAAGALIGFLHSSGIVNQLEPNQPLSVSRIHYYSTSDVMSIDNSTLEGTTCCLYDLIREIALQIFSTESHPSINGAGKAKEGMSLFGIMDKTRSPVGRSMFRQWFLRPSLDVQVIQDRLNTISFFLDSDHPRDVLLEEIDSCLKRFKDLLRIVHRIRAATASINDWRNLYESMYHALRIRKLCKDVDSEVEIFRILQFPQGLVSLASDMERLIDFNESKDSMRLVVKMGVNGDLDEMKRVYAGLDDFLSQIAVEEVSNVPEEYTEGMHIVYYPQIGCQISLDSRLIPFDRMRHLSTGLIYQFHTSTRVYYKNDRTIELDRYLGDIHNDIVDAEAHITRQLEAEILKQEGLFHIVSDAMAKLDCLVSLSRCAKEYNYQRSALLASHTDIPQTGRNPVAEQCFNTFIPNDTHLSRGREGNIQVVTGPNYSGKSVYLKQTALITYMAHLGRLKRDSFVPAESARVGLCDRIFTRISSRETVSLNMSTFMIDLIQIKTMMKHSTSRSLLIIDEFGKGTSTSNGIALLAAVIRSISRRHESPRTLISTHFHQLYQRKLIQDVQWVSMDFMEEKEGTEMTYLYKWVSLTTAMTLYRIVPGVCTASYGISCAKQCGLPVSVTQRALEISEMLRKGRTPGRLFSNEESEERDRRVVERWLDLDLTTANMADFIRSLDGSQLHEE</sequence>
<keyword evidence="4" id="KW-0238">DNA-binding</keyword>
<comment type="similarity">
    <text evidence="1">Belongs to the DNA mismatch repair MutS family.</text>
</comment>
<dbReference type="SMART" id="SM00533">
    <property type="entry name" value="MUTSd"/>
    <property type="match status" value="1"/>
</dbReference>
<dbReference type="SUPFAM" id="SSF52540">
    <property type="entry name" value="P-loop containing nucleoside triphosphate hydrolases"/>
    <property type="match status" value="1"/>
</dbReference>
<dbReference type="Proteomes" id="UP000241769">
    <property type="component" value="Unassembled WGS sequence"/>
</dbReference>
<organism evidence="7 8">
    <name type="scientific">Planoprotostelium fungivorum</name>
    <dbReference type="NCBI Taxonomy" id="1890364"/>
    <lineage>
        <taxon>Eukaryota</taxon>
        <taxon>Amoebozoa</taxon>
        <taxon>Evosea</taxon>
        <taxon>Variosea</taxon>
        <taxon>Cavosteliida</taxon>
        <taxon>Cavosteliaceae</taxon>
        <taxon>Planoprotostelium</taxon>
    </lineage>
</organism>
<gene>
    <name evidence="7" type="ORF">PROFUN_03719</name>
</gene>
<protein>
    <submittedName>
        <fullName evidence="7">MutS like protein</fullName>
    </submittedName>
</protein>
<keyword evidence="2" id="KW-0547">Nucleotide-binding</keyword>
<dbReference type="PIRSF" id="PIRSF037677">
    <property type="entry name" value="DNA_mis_repair_Msh6"/>
    <property type="match status" value="1"/>
</dbReference>
<dbReference type="STRING" id="1890364.A0A2P6NDJ7"/>
<dbReference type="SMART" id="SM00534">
    <property type="entry name" value="MUTSac"/>
    <property type="match status" value="1"/>
</dbReference>
<dbReference type="GO" id="GO:0030983">
    <property type="term" value="F:mismatched DNA binding"/>
    <property type="evidence" value="ECO:0007669"/>
    <property type="project" value="InterPro"/>
</dbReference>
<evidence type="ECO:0000256" key="3">
    <source>
        <dbReference type="ARBA" id="ARBA00022840"/>
    </source>
</evidence>
<dbReference type="InterPro" id="IPR045076">
    <property type="entry name" value="MutS"/>
</dbReference>
<dbReference type="EMBL" id="MDYQ01000111">
    <property type="protein sequence ID" value="PRP82029.1"/>
    <property type="molecule type" value="Genomic_DNA"/>
</dbReference>
<dbReference type="InterPro" id="IPR000432">
    <property type="entry name" value="DNA_mismatch_repair_MutS_C"/>
</dbReference>
<dbReference type="Pfam" id="PF05192">
    <property type="entry name" value="MutS_III"/>
    <property type="match status" value="1"/>
</dbReference>
<dbReference type="GO" id="GO:0005634">
    <property type="term" value="C:nucleus"/>
    <property type="evidence" value="ECO:0007669"/>
    <property type="project" value="TreeGrafter"/>
</dbReference>
<reference evidence="7 8" key="1">
    <citation type="journal article" date="2018" name="Genome Biol. Evol.">
        <title>Multiple Roots of Fruiting Body Formation in Amoebozoa.</title>
        <authorList>
            <person name="Hillmann F."/>
            <person name="Forbes G."/>
            <person name="Novohradska S."/>
            <person name="Ferling I."/>
            <person name="Riege K."/>
            <person name="Groth M."/>
            <person name="Westermann M."/>
            <person name="Marz M."/>
            <person name="Spaller T."/>
            <person name="Winckler T."/>
            <person name="Schaap P."/>
            <person name="Glockner G."/>
        </authorList>
    </citation>
    <scope>NUCLEOTIDE SEQUENCE [LARGE SCALE GENOMIC DNA]</scope>
    <source>
        <strain evidence="7 8">Jena</strain>
    </source>
</reference>
<dbReference type="InParanoid" id="A0A2P6NDJ7"/>
<dbReference type="PROSITE" id="PS00486">
    <property type="entry name" value="DNA_MISMATCH_REPAIR_2"/>
    <property type="match status" value="1"/>
</dbReference>
<dbReference type="AlphaFoldDB" id="A0A2P6NDJ7"/>
<feature type="region of interest" description="Disordered" evidence="5">
    <location>
        <begin position="1"/>
        <end position="40"/>
    </location>
</feature>
<dbReference type="InterPro" id="IPR027417">
    <property type="entry name" value="P-loop_NTPase"/>
</dbReference>
<dbReference type="SUPFAM" id="SSF48334">
    <property type="entry name" value="DNA repair protein MutS, domain III"/>
    <property type="match status" value="1"/>
</dbReference>
<comment type="caution">
    <text evidence="7">The sequence shown here is derived from an EMBL/GenBank/DDBJ whole genome shotgun (WGS) entry which is preliminary data.</text>
</comment>
<evidence type="ECO:0000313" key="8">
    <source>
        <dbReference type="Proteomes" id="UP000241769"/>
    </source>
</evidence>
<evidence type="ECO:0000259" key="6">
    <source>
        <dbReference type="PROSITE" id="PS00486"/>
    </source>
</evidence>
<dbReference type="Pfam" id="PF00488">
    <property type="entry name" value="MutS_V"/>
    <property type="match status" value="1"/>
</dbReference>